<keyword evidence="1" id="KW-0732">Signal</keyword>
<protein>
    <submittedName>
        <fullName evidence="2">Uncharacterized protein</fullName>
    </submittedName>
</protein>
<sequence>MRKICLIIPGLVIFSLALILSPTAMAATLTFNAETNLSLPSGTSLVITSGSQAESAVINDDSTISVGLASDSDITIKSAEGRILSVSPSSVAANNCVSSTNSNVRLTSATTQTVTITASASFCSFGGGSTGGTPGGGGGGTLTVPSATLISISAGAASTETVSVTLTLGATNASTMLISNKSDFSDVSSWLTYAASKAWTLTAGAGTKTVYVKFRSSDGGESAAKSDTIELVEPAAAKSGDITGTAGGTVILSGSKVSVIVPAGAISGSGTVTITPTTTYTAPAAGTQVVGGKAYDLTLMVGGTAATTFSKAVTLTFTYTDAEIVNLEESTLQVYYWDTTTSAWVKLGGAVDAANNKITVTTTHFTKFAVLGTVKASRAGKLVKLACPANADVNHKCKAVYYVGNNSRRYVFPHEKTFKTWYADYSGVETIGETDLASYMIGGNVTYRPGVKMIKITTDPKVYAVDKNGTLRWLKTADVAKAIYGSSWSSLVEDVADSYFVNYKAGSDVAAAADFDKTAAANGSATINIDKGL</sequence>
<organism evidence="2 3">
    <name type="scientific">Candidatus Buchananbacteria bacterium RIFCSPHIGHO2_01_FULL_46_12</name>
    <dbReference type="NCBI Taxonomy" id="1797536"/>
    <lineage>
        <taxon>Bacteria</taxon>
        <taxon>Candidatus Buchananiibacteriota</taxon>
    </lineage>
</organism>
<dbReference type="EMBL" id="MHIF01000002">
    <property type="protein sequence ID" value="OGY49607.1"/>
    <property type="molecule type" value="Genomic_DNA"/>
</dbReference>
<name>A0A1G1YDM6_9BACT</name>
<gene>
    <name evidence="2" type="ORF">A2663_02475</name>
</gene>
<accession>A0A1G1YDM6</accession>
<comment type="caution">
    <text evidence="2">The sequence shown here is derived from an EMBL/GenBank/DDBJ whole genome shotgun (WGS) entry which is preliminary data.</text>
</comment>
<reference evidence="2 3" key="1">
    <citation type="journal article" date="2016" name="Nat. Commun.">
        <title>Thousands of microbial genomes shed light on interconnected biogeochemical processes in an aquifer system.</title>
        <authorList>
            <person name="Anantharaman K."/>
            <person name="Brown C.T."/>
            <person name="Hug L.A."/>
            <person name="Sharon I."/>
            <person name="Castelle C.J."/>
            <person name="Probst A.J."/>
            <person name="Thomas B.C."/>
            <person name="Singh A."/>
            <person name="Wilkins M.J."/>
            <person name="Karaoz U."/>
            <person name="Brodie E.L."/>
            <person name="Williams K.H."/>
            <person name="Hubbard S.S."/>
            <person name="Banfield J.F."/>
        </authorList>
    </citation>
    <scope>NUCLEOTIDE SEQUENCE [LARGE SCALE GENOMIC DNA]</scope>
</reference>
<dbReference type="AlphaFoldDB" id="A0A1G1YDM6"/>
<dbReference type="Gene3D" id="2.60.220.30">
    <property type="match status" value="1"/>
</dbReference>
<evidence type="ECO:0000313" key="2">
    <source>
        <dbReference type="EMBL" id="OGY49607.1"/>
    </source>
</evidence>
<evidence type="ECO:0000256" key="1">
    <source>
        <dbReference type="SAM" id="SignalP"/>
    </source>
</evidence>
<feature type="chain" id="PRO_5009581520" evidence="1">
    <location>
        <begin position="27"/>
        <end position="533"/>
    </location>
</feature>
<evidence type="ECO:0000313" key="3">
    <source>
        <dbReference type="Proteomes" id="UP000178432"/>
    </source>
</evidence>
<dbReference type="Proteomes" id="UP000178432">
    <property type="component" value="Unassembled WGS sequence"/>
</dbReference>
<proteinExistence type="predicted"/>
<feature type="signal peptide" evidence="1">
    <location>
        <begin position="1"/>
        <end position="26"/>
    </location>
</feature>